<proteinExistence type="predicted"/>
<reference evidence="1" key="1">
    <citation type="submission" date="2023-08" db="EMBL/GenBank/DDBJ databases">
        <authorList>
            <person name="Chen Y."/>
            <person name="Shah S."/>
            <person name="Dougan E. K."/>
            <person name="Thang M."/>
            <person name="Chan C."/>
        </authorList>
    </citation>
    <scope>NUCLEOTIDE SEQUENCE</scope>
</reference>
<name>A0AA36MXV0_9DINO</name>
<sequence length="156" mass="16558">MLRPEEELEPNIPANVQGKCIFSAKTLEIGLVTGESVKPGLRDKVGSAVTSWFQSKLGLKVEVVGVQENSVSAGKEFDLLYTASSANGSGVLQKFKETSGQAFSLGDDLQKVIGEAVVSGGDHSTAWCSATLDFYGPKAKDLIVKKTDFDFGGKPE</sequence>
<dbReference type="Proteomes" id="UP001178507">
    <property type="component" value="Unassembled WGS sequence"/>
</dbReference>
<evidence type="ECO:0000313" key="2">
    <source>
        <dbReference type="Proteomes" id="UP001178507"/>
    </source>
</evidence>
<dbReference type="EMBL" id="CAUJNA010002101">
    <property type="protein sequence ID" value="CAJ1390544.1"/>
    <property type="molecule type" value="Genomic_DNA"/>
</dbReference>
<dbReference type="AlphaFoldDB" id="A0AA36MXV0"/>
<keyword evidence="2" id="KW-1185">Reference proteome</keyword>
<gene>
    <name evidence="1" type="ORF">EVOR1521_LOCUS15937</name>
</gene>
<evidence type="ECO:0000313" key="1">
    <source>
        <dbReference type="EMBL" id="CAJ1390544.1"/>
    </source>
</evidence>
<comment type="caution">
    <text evidence="1">The sequence shown here is derived from an EMBL/GenBank/DDBJ whole genome shotgun (WGS) entry which is preliminary data.</text>
</comment>
<organism evidence="1 2">
    <name type="scientific">Effrenium voratum</name>
    <dbReference type="NCBI Taxonomy" id="2562239"/>
    <lineage>
        <taxon>Eukaryota</taxon>
        <taxon>Sar</taxon>
        <taxon>Alveolata</taxon>
        <taxon>Dinophyceae</taxon>
        <taxon>Suessiales</taxon>
        <taxon>Symbiodiniaceae</taxon>
        <taxon>Effrenium</taxon>
    </lineage>
</organism>
<accession>A0AA36MXV0</accession>
<protein>
    <submittedName>
        <fullName evidence="1">Uncharacterized protein</fullName>
    </submittedName>
</protein>